<organism evidence="1 2">
    <name type="scientific">Azoarcus taiwanensis</name>
    <dbReference type="NCBI Taxonomy" id="666964"/>
    <lineage>
        <taxon>Bacteria</taxon>
        <taxon>Pseudomonadati</taxon>
        <taxon>Pseudomonadota</taxon>
        <taxon>Betaproteobacteria</taxon>
        <taxon>Rhodocyclales</taxon>
        <taxon>Zoogloeaceae</taxon>
        <taxon>Azoarcus</taxon>
    </lineage>
</organism>
<name>A0A972F9I1_9RHOO</name>
<dbReference type="AlphaFoldDB" id="A0A972F9I1"/>
<dbReference type="EMBL" id="WTVM01000110">
    <property type="protein sequence ID" value="NMG04310.1"/>
    <property type="molecule type" value="Genomic_DNA"/>
</dbReference>
<gene>
    <name evidence="1" type="ORF">GPA21_15235</name>
</gene>
<sequence length="78" mass="8501">MKTLTKPNLAAGAALLGSAVVIAAFWLVRPAHAEMQDKAEDRACGMERVVDKNPYPGIDLKLLVHRPDVAPRVLRLDV</sequence>
<dbReference type="Proteomes" id="UP000599523">
    <property type="component" value="Unassembled WGS sequence"/>
</dbReference>
<comment type="caution">
    <text evidence="1">The sequence shown here is derived from an EMBL/GenBank/DDBJ whole genome shotgun (WGS) entry which is preliminary data.</text>
</comment>
<dbReference type="RefSeq" id="WP_168988987.1">
    <property type="nucleotide sequence ID" value="NZ_CAWPHM010000012.1"/>
</dbReference>
<proteinExistence type="predicted"/>
<protein>
    <submittedName>
        <fullName evidence="1">Uncharacterized protein</fullName>
    </submittedName>
</protein>
<accession>A0A972F9I1</accession>
<reference evidence="1" key="1">
    <citation type="submission" date="2019-12" db="EMBL/GenBank/DDBJ databases">
        <title>Comparative genomics gives insights into the taxonomy of the Azoarcus-Aromatoleum group and reveals separate origins of nif in the plant-associated Azoarcus and non-plant-associated Aromatoleum sub-groups.</title>
        <authorList>
            <person name="Lafos M."/>
            <person name="Maluk M."/>
            <person name="Batista M."/>
            <person name="Junghare M."/>
            <person name="Carmona M."/>
            <person name="Faoro H."/>
            <person name="Cruz L.M."/>
            <person name="Battistoni F."/>
            <person name="De Souza E."/>
            <person name="Pedrosa F."/>
            <person name="Chen W.-M."/>
            <person name="Poole P.S."/>
            <person name="Dixon R.A."/>
            <person name="James E.K."/>
        </authorList>
    </citation>
    <scope>NUCLEOTIDE SEQUENCE</scope>
    <source>
        <strain evidence="1">NSC3</strain>
    </source>
</reference>
<evidence type="ECO:0000313" key="1">
    <source>
        <dbReference type="EMBL" id="NMG04310.1"/>
    </source>
</evidence>
<evidence type="ECO:0000313" key="2">
    <source>
        <dbReference type="Proteomes" id="UP000599523"/>
    </source>
</evidence>
<keyword evidence="2" id="KW-1185">Reference proteome</keyword>